<feature type="compositionally biased region" description="Polar residues" evidence="1">
    <location>
        <begin position="26"/>
        <end position="41"/>
    </location>
</feature>
<protein>
    <submittedName>
        <fullName evidence="2">Uncharacterized protein</fullName>
    </submittedName>
</protein>
<reference evidence="2 3" key="1">
    <citation type="journal article" date="2022" name="Mar. Drugs">
        <title>Bioassay-Guided Fractionation Leads to the Detection of Cholic Acid Generated by the Rare Thalassomonas sp.</title>
        <authorList>
            <person name="Pheiffer F."/>
            <person name="Schneider Y.K."/>
            <person name="Hansen E.H."/>
            <person name="Andersen J.H."/>
            <person name="Isaksson J."/>
            <person name="Busche T."/>
            <person name="R C."/>
            <person name="Kalinowski J."/>
            <person name="Zyl L.V."/>
            <person name="Trindade M."/>
        </authorList>
    </citation>
    <scope>NUCLEOTIDE SEQUENCE [LARGE SCALE GENOMIC DNA]</scope>
    <source>
        <strain evidence="2 3">A5K-61T</strain>
    </source>
</reference>
<evidence type="ECO:0000313" key="2">
    <source>
        <dbReference type="EMBL" id="WDE09395.1"/>
    </source>
</evidence>
<gene>
    <name evidence="2" type="ORF">H3N35_13715</name>
</gene>
<dbReference type="RefSeq" id="WP_274049327.1">
    <property type="nucleotide sequence ID" value="NZ_CP059693.1"/>
</dbReference>
<evidence type="ECO:0000256" key="1">
    <source>
        <dbReference type="SAM" id="MobiDB-lite"/>
    </source>
</evidence>
<dbReference type="EMBL" id="CP059693">
    <property type="protein sequence ID" value="WDE09395.1"/>
    <property type="molecule type" value="Genomic_DNA"/>
</dbReference>
<dbReference type="Proteomes" id="UP001215231">
    <property type="component" value="Chromosome"/>
</dbReference>
<evidence type="ECO:0000313" key="3">
    <source>
        <dbReference type="Proteomes" id="UP001215231"/>
    </source>
</evidence>
<feature type="region of interest" description="Disordered" evidence="1">
    <location>
        <begin position="21"/>
        <end position="41"/>
    </location>
</feature>
<sequence length="477" mass="53147">MQTSPIQKTTEIVQTDLQQLQETDTSSGFHGSSSDTKTLGGTSVISMMQNRLSGMMERLNQMSQGYEFSMDYDPNGYADIDTHDQLEESGPTFTEEQLSKMRKGDHTLASKINEMDSHGIDPSQSVHKKKEQLTEFSKDMWNQRFPNFSIDRMTHVKDTAIELNEMRDVYQTLDDDEIQSSIRSTLTSIAMEEAKDAGKQVLKKGVESFTHLDIDGLVTAKDTLVKTSDLAYQFMTVSDDTVDEFAQSFKEMQKVNGGQILTNMTVNSGINAGLNSAGSVLSKAPHPVPKVVGFGMQGAAKLNQGVTTYSNVKTLSDVFDKKEAMEQQHPGAYDRILADLKDSANAKKFQLKSMQQMDSQQPSPLHSDDIHTSTTLGQKSMPFSVMEMPFSSFSQQSYLDYDSHMPFISQEIDNAVHEFSDLTTRLEQLTMNLHGQPQDIIDMSTLTSVIDDSQNSDSDSDIEDIIEVDLSAMEEVD</sequence>
<feature type="region of interest" description="Disordered" evidence="1">
    <location>
        <begin position="355"/>
        <end position="376"/>
    </location>
</feature>
<accession>A0ABY7V6R2</accession>
<organism evidence="2 3">
    <name type="scientific">Thalassomonas haliotis</name>
    <dbReference type="NCBI Taxonomy" id="485448"/>
    <lineage>
        <taxon>Bacteria</taxon>
        <taxon>Pseudomonadati</taxon>
        <taxon>Pseudomonadota</taxon>
        <taxon>Gammaproteobacteria</taxon>
        <taxon>Alteromonadales</taxon>
        <taxon>Colwelliaceae</taxon>
        <taxon>Thalassomonas</taxon>
    </lineage>
</organism>
<proteinExistence type="predicted"/>
<keyword evidence="3" id="KW-1185">Reference proteome</keyword>
<name>A0ABY7V6R2_9GAMM</name>
<feature type="compositionally biased region" description="Low complexity" evidence="1">
    <location>
        <begin position="355"/>
        <end position="364"/>
    </location>
</feature>